<accession>A0A9D1JSC4</accession>
<dbReference type="SUPFAM" id="SSF54427">
    <property type="entry name" value="NTF2-like"/>
    <property type="match status" value="1"/>
</dbReference>
<dbReference type="EMBL" id="DVIT01000060">
    <property type="protein sequence ID" value="HIS48674.1"/>
    <property type="molecule type" value="Genomic_DNA"/>
</dbReference>
<keyword evidence="2" id="KW-1133">Transmembrane helix</keyword>
<evidence type="ECO:0000256" key="1">
    <source>
        <dbReference type="SAM" id="MobiDB-lite"/>
    </source>
</evidence>
<feature type="transmembrane region" description="Helical" evidence="2">
    <location>
        <begin position="16"/>
        <end position="37"/>
    </location>
</feature>
<dbReference type="InterPro" id="IPR032710">
    <property type="entry name" value="NTF2-like_dom_sf"/>
</dbReference>
<protein>
    <submittedName>
        <fullName evidence="3">Uncharacterized protein</fullName>
    </submittedName>
</protein>
<keyword evidence="2" id="KW-0812">Transmembrane</keyword>
<dbReference type="AlphaFoldDB" id="A0A9D1JSC4"/>
<feature type="compositionally biased region" description="Polar residues" evidence="1">
    <location>
        <begin position="49"/>
        <end position="58"/>
    </location>
</feature>
<evidence type="ECO:0000256" key="2">
    <source>
        <dbReference type="SAM" id="Phobius"/>
    </source>
</evidence>
<proteinExistence type="predicted"/>
<evidence type="ECO:0000313" key="4">
    <source>
        <dbReference type="Proteomes" id="UP000823927"/>
    </source>
</evidence>
<feature type="compositionally biased region" description="Low complexity" evidence="1">
    <location>
        <begin position="59"/>
        <end position="76"/>
    </location>
</feature>
<reference evidence="3" key="1">
    <citation type="submission" date="2020-10" db="EMBL/GenBank/DDBJ databases">
        <authorList>
            <person name="Gilroy R."/>
        </authorList>
    </citation>
    <scope>NUCLEOTIDE SEQUENCE</scope>
    <source>
        <strain evidence="3">CHK178-757</strain>
    </source>
</reference>
<feature type="region of interest" description="Disordered" evidence="1">
    <location>
        <begin position="237"/>
        <end position="275"/>
    </location>
</feature>
<comment type="caution">
    <text evidence="3">The sequence shown here is derived from an EMBL/GenBank/DDBJ whole genome shotgun (WGS) entry which is preliminary data.</text>
</comment>
<keyword evidence="2" id="KW-0472">Membrane</keyword>
<organism evidence="3 4">
    <name type="scientific">Candidatus Scybalocola faecigallinarum</name>
    <dbReference type="NCBI Taxonomy" id="2840941"/>
    <lineage>
        <taxon>Bacteria</taxon>
        <taxon>Bacillati</taxon>
        <taxon>Bacillota</taxon>
        <taxon>Clostridia</taxon>
        <taxon>Lachnospirales</taxon>
        <taxon>Lachnospiraceae</taxon>
        <taxon>Lachnospiraceae incertae sedis</taxon>
        <taxon>Candidatus Scybalocola (ex Gilroy et al. 2021)</taxon>
    </lineage>
</organism>
<feature type="compositionally biased region" description="Low complexity" evidence="1">
    <location>
        <begin position="248"/>
        <end position="275"/>
    </location>
</feature>
<evidence type="ECO:0000313" key="3">
    <source>
        <dbReference type="EMBL" id="HIS48674.1"/>
    </source>
</evidence>
<reference evidence="3" key="2">
    <citation type="journal article" date="2021" name="PeerJ">
        <title>Extensive microbial diversity within the chicken gut microbiome revealed by metagenomics and culture.</title>
        <authorList>
            <person name="Gilroy R."/>
            <person name="Ravi A."/>
            <person name="Getino M."/>
            <person name="Pursley I."/>
            <person name="Horton D.L."/>
            <person name="Alikhan N.F."/>
            <person name="Baker D."/>
            <person name="Gharbi K."/>
            <person name="Hall N."/>
            <person name="Watson M."/>
            <person name="Adriaenssens E.M."/>
            <person name="Foster-Nyarko E."/>
            <person name="Jarju S."/>
            <person name="Secka A."/>
            <person name="Antonio M."/>
            <person name="Oren A."/>
            <person name="Chaudhuri R.R."/>
            <person name="La Ragione R."/>
            <person name="Hildebrand F."/>
            <person name="Pallen M.J."/>
        </authorList>
    </citation>
    <scope>NUCLEOTIDE SEQUENCE</scope>
    <source>
        <strain evidence="3">CHK178-757</strain>
    </source>
</reference>
<gene>
    <name evidence="3" type="ORF">IAB46_14200</name>
</gene>
<name>A0A9D1JSC4_9FIRM</name>
<dbReference type="Proteomes" id="UP000823927">
    <property type="component" value="Unassembled WGS sequence"/>
</dbReference>
<sequence length="275" mass="29631">MKTTVQNHASGEHKKIIMILLVIIAIVAIIAAIIFNLTGGNDTDTDTNSQTASETGNDAQNQESQGGSSEAGAGQTAGADAQAQIESLILQYRTAFAQADIESLKTIYNTSQVMNAEVITATAQIITGYENTVCYIKDGMDDTSKVVFIYDDLKISGIDTLIPNVAYVYVRQDENGSYYIYPGEYSDSVSDYVYSTDIQMYINDLIKEDDISEVYGQASDKLTKIMAEDPDAAAFIRQISGGEEESSGESQSAENGLESESQTGETATEETGMAE</sequence>
<feature type="region of interest" description="Disordered" evidence="1">
    <location>
        <begin position="43"/>
        <end position="76"/>
    </location>
</feature>